<gene>
    <name evidence="1" type="ORF">PYW08_015576</name>
</gene>
<proteinExistence type="predicted"/>
<accession>A0ACC2QW03</accession>
<evidence type="ECO:0000313" key="2">
    <source>
        <dbReference type="Proteomes" id="UP001231649"/>
    </source>
</evidence>
<protein>
    <submittedName>
        <fullName evidence="1">Uncharacterized protein</fullName>
    </submittedName>
</protein>
<name>A0ACC2QW03_9NEOP</name>
<organism evidence="1 2">
    <name type="scientific">Mythimna loreyi</name>
    <dbReference type="NCBI Taxonomy" id="667449"/>
    <lineage>
        <taxon>Eukaryota</taxon>
        <taxon>Metazoa</taxon>
        <taxon>Ecdysozoa</taxon>
        <taxon>Arthropoda</taxon>
        <taxon>Hexapoda</taxon>
        <taxon>Insecta</taxon>
        <taxon>Pterygota</taxon>
        <taxon>Neoptera</taxon>
        <taxon>Endopterygota</taxon>
        <taxon>Lepidoptera</taxon>
        <taxon>Glossata</taxon>
        <taxon>Ditrysia</taxon>
        <taxon>Noctuoidea</taxon>
        <taxon>Noctuidae</taxon>
        <taxon>Noctuinae</taxon>
        <taxon>Hadenini</taxon>
        <taxon>Mythimna</taxon>
    </lineage>
</organism>
<evidence type="ECO:0000313" key="1">
    <source>
        <dbReference type="EMBL" id="KAJ8727179.1"/>
    </source>
</evidence>
<reference evidence="1" key="1">
    <citation type="submission" date="2023-03" db="EMBL/GenBank/DDBJ databases">
        <title>Chromosome-level genomes of two armyworms, Mythimna separata and Mythimna loreyi, provide insights into the biosynthesis and reception of sex pheromones.</title>
        <authorList>
            <person name="Zhao H."/>
        </authorList>
    </citation>
    <scope>NUCLEOTIDE SEQUENCE</scope>
    <source>
        <strain evidence="1">BeijingLab</strain>
    </source>
</reference>
<comment type="caution">
    <text evidence="1">The sequence shown here is derived from an EMBL/GenBank/DDBJ whole genome shotgun (WGS) entry which is preliminary data.</text>
</comment>
<sequence length="606" mass="66844">MENKFTYLEPSLEKQLKGHRNGITALYFSPNEQQIASSSLDNSVLLWDLRGTMRSYRFQGHDEAVMDVTFSPSGKYMASASRDKTVRLWVPTVTGSTGMFKAHSQTVRSVQFSPDGTKIVTASDDKIVKLWSTDKHKFLASFVGHTNWVRCARMSSDGSVIASCSDDKSTKLWNQDNGDCIHTYKDQKGHGLCLAWHPSGCYIAVGTSHGNVKLYDVRTHNLVQYYSIHNDAVTSLAFHPSGSYILTSSKDGKMKILDLLEGHPIFTLSGHTGPVNAVNFSAGGDTFASAGEDKLVFIWKTNFTELAGDLKENIEDNGSTIPKCTSQSSKITSTSKDTKDRNQGSKAWYQCYHTNKIPVTTFVHLDDVSQCNQSPRLNCSEEPNANSLMAEPRLFSQTAPCLRDKGSYTVVSPVQVNVPRSCVCASRATPAQLESSRLSVDCSLNSVGDMSHIPRIPPSPTTYTLPSVLDKSMGSTTMMSKGGCGEGKADNVLFGMIKLKENDVCYTSGTIEWVGRKRSFPINSGFKLINEQFDTQVKKMKKLNTTYTCEMHKDTDCNCPDVLPTVNAMVDHLNALHEAVDLVDLRLNTLEDVLSKKKEGSRCGQF</sequence>
<dbReference type="Proteomes" id="UP001231649">
    <property type="component" value="Chromosome 7"/>
</dbReference>
<keyword evidence="2" id="KW-1185">Reference proteome</keyword>
<dbReference type="EMBL" id="CM056783">
    <property type="protein sequence ID" value="KAJ8727179.1"/>
    <property type="molecule type" value="Genomic_DNA"/>
</dbReference>